<evidence type="ECO:0000313" key="11">
    <source>
        <dbReference type="EMBL" id="KAK3340063.1"/>
    </source>
</evidence>
<dbReference type="GO" id="GO:0004846">
    <property type="term" value="F:urate oxidase activity"/>
    <property type="evidence" value="ECO:0007669"/>
    <property type="project" value="UniProtKB-EC"/>
</dbReference>
<evidence type="ECO:0000256" key="2">
    <source>
        <dbReference type="ARBA" id="ARBA00004831"/>
    </source>
</evidence>
<feature type="active site" description="Charge relay system" evidence="8">
    <location>
        <position position="270"/>
    </location>
</feature>
<feature type="active site" description="Charge relay system" evidence="8">
    <location>
        <position position="25"/>
    </location>
</feature>
<feature type="binding site" evidence="9">
    <location>
        <position position="72"/>
    </location>
    <ligand>
        <name>urate</name>
        <dbReference type="ChEBI" id="CHEBI:17775"/>
    </ligand>
</feature>
<dbReference type="GeneID" id="87859580"/>
<feature type="binding site" evidence="9">
    <location>
        <position position="190"/>
    </location>
    <ligand>
        <name>urate</name>
        <dbReference type="ChEBI" id="CHEBI:17775"/>
    </ligand>
</feature>
<dbReference type="FunFam" id="3.10.270.10:FF:000001">
    <property type="entry name" value="Uricase"/>
    <property type="match status" value="1"/>
</dbReference>
<sequence>MLPHRPKTTTVNDTMARLSAARYGKDNVRVYKVHKDEKTGQQSVTEMTVCCLLEGEIETSYTQADNSVIVATDSIKNTIYIKAKEHPVNPPELYASILGQHFLDKYAHISAAHIDVTVHRWTRMVIDGQPHPHSYLRDGQETRNVEATVTRDGVAIKSGIVGLQVLKSTGSAFHGFVRDEFTTLKETWDRILSTDVDAGWTWKKFANLAAVQEGVERFDAAWEAARNITLKTFAEDESASVQNTMYKMCEQILDAVPETEKTNYSLPNKHYFEVDLSWHKGLQNTGKDAEVFAPQSGPNGLIKCEVSRS</sequence>
<comment type="pathway">
    <text evidence="2 7">Purine metabolism; urate degradation; (S)-allantoin from urate: step 1/3.</text>
</comment>
<dbReference type="InterPro" id="IPR019842">
    <property type="entry name" value="Uricase_CS"/>
</dbReference>
<dbReference type="RefSeq" id="XP_062679005.1">
    <property type="nucleotide sequence ID" value="XM_062822426.1"/>
</dbReference>
<evidence type="ECO:0000256" key="1">
    <source>
        <dbReference type="ARBA" id="ARBA00004275"/>
    </source>
</evidence>
<dbReference type="InterPro" id="IPR002042">
    <property type="entry name" value="Uricase"/>
</dbReference>
<dbReference type="Pfam" id="PF01014">
    <property type="entry name" value="Uricase"/>
    <property type="match status" value="2"/>
</dbReference>
<feature type="binding site" evidence="9">
    <location>
        <position position="241"/>
    </location>
    <ligand>
        <name>5-hydroxyisourate</name>
        <dbReference type="ChEBI" id="CHEBI:18072"/>
    </ligand>
</feature>
<dbReference type="AlphaFoldDB" id="A0AAE0J9Y8"/>
<dbReference type="Proteomes" id="UP001278500">
    <property type="component" value="Unassembled WGS sequence"/>
</dbReference>
<protein>
    <recommendedName>
        <fullName evidence="7 10">Uricase</fullName>
        <ecNumber evidence="7 10">1.7.3.3</ecNumber>
    </recommendedName>
    <alternativeName>
        <fullName evidence="7">Urate oxidase</fullName>
    </alternativeName>
</protein>
<comment type="caution">
    <text evidence="11">The sequence shown here is derived from an EMBL/GenBank/DDBJ whole genome shotgun (WGS) entry which is preliminary data.</text>
</comment>
<evidence type="ECO:0000256" key="10">
    <source>
        <dbReference type="RuleBase" id="RU004455"/>
    </source>
</evidence>
<feature type="active site" description="Charge relay system" evidence="8">
    <location>
        <position position="72"/>
    </location>
</feature>
<reference evidence="11" key="1">
    <citation type="journal article" date="2023" name="Mol. Phylogenet. Evol.">
        <title>Genome-scale phylogeny and comparative genomics of the fungal order Sordariales.</title>
        <authorList>
            <person name="Hensen N."/>
            <person name="Bonometti L."/>
            <person name="Westerberg I."/>
            <person name="Brannstrom I.O."/>
            <person name="Guillou S."/>
            <person name="Cros-Aarteil S."/>
            <person name="Calhoun S."/>
            <person name="Haridas S."/>
            <person name="Kuo A."/>
            <person name="Mondo S."/>
            <person name="Pangilinan J."/>
            <person name="Riley R."/>
            <person name="LaButti K."/>
            <person name="Andreopoulos B."/>
            <person name="Lipzen A."/>
            <person name="Chen C."/>
            <person name="Yan M."/>
            <person name="Daum C."/>
            <person name="Ng V."/>
            <person name="Clum A."/>
            <person name="Steindorff A."/>
            <person name="Ohm R.A."/>
            <person name="Martin F."/>
            <person name="Silar P."/>
            <person name="Natvig D.O."/>
            <person name="Lalanne C."/>
            <person name="Gautier V."/>
            <person name="Ament-Velasquez S.L."/>
            <person name="Kruys A."/>
            <person name="Hutchinson M.I."/>
            <person name="Powell A.J."/>
            <person name="Barry K."/>
            <person name="Miller A.N."/>
            <person name="Grigoriev I.V."/>
            <person name="Debuchy R."/>
            <person name="Gladieux P."/>
            <person name="Hiltunen Thoren M."/>
            <person name="Johannesson H."/>
        </authorList>
    </citation>
    <scope>NUCLEOTIDE SEQUENCE</scope>
    <source>
        <strain evidence="11">CBS 560.94</strain>
    </source>
</reference>
<feature type="binding site" evidence="9">
    <location>
        <position position="242"/>
    </location>
    <ligand>
        <name>5-hydroxyisourate</name>
        <dbReference type="ChEBI" id="CHEBI:18072"/>
    </ligand>
</feature>
<evidence type="ECO:0000256" key="7">
    <source>
        <dbReference type="PIRNR" id="PIRNR000241"/>
    </source>
</evidence>
<evidence type="ECO:0000256" key="9">
    <source>
        <dbReference type="PIRSR" id="PIRSR000241-2"/>
    </source>
</evidence>
<comment type="catalytic activity">
    <reaction evidence="7 10">
        <text>urate + O2 + H2O = 5-hydroxyisourate + H2O2</text>
        <dbReference type="Rhea" id="RHEA:21368"/>
        <dbReference type="ChEBI" id="CHEBI:15377"/>
        <dbReference type="ChEBI" id="CHEBI:15379"/>
        <dbReference type="ChEBI" id="CHEBI:16240"/>
        <dbReference type="ChEBI" id="CHEBI:17775"/>
        <dbReference type="ChEBI" id="CHEBI:18072"/>
        <dbReference type="EC" id="1.7.3.3"/>
    </reaction>
</comment>
<feature type="binding site" evidence="9">
    <location>
        <position position="72"/>
    </location>
    <ligand>
        <name>O2</name>
        <dbReference type="ChEBI" id="CHEBI:15379"/>
    </ligand>
</feature>
<evidence type="ECO:0000256" key="3">
    <source>
        <dbReference type="ARBA" id="ARBA00009760"/>
    </source>
</evidence>
<feature type="binding site" evidence="9">
    <location>
        <position position="73"/>
    </location>
    <ligand>
        <name>5-hydroxyisourate</name>
        <dbReference type="ChEBI" id="CHEBI:18072"/>
    </ligand>
</feature>
<dbReference type="PIRSF" id="PIRSF000241">
    <property type="entry name" value="Urate_oxidase"/>
    <property type="match status" value="1"/>
</dbReference>
<dbReference type="PANTHER" id="PTHR42874">
    <property type="entry name" value="URICASE"/>
    <property type="match status" value="1"/>
</dbReference>
<feature type="binding site" evidence="9">
    <location>
        <position position="268"/>
    </location>
    <ligand>
        <name>urate</name>
        <dbReference type="ChEBI" id="CHEBI:17775"/>
    </ligand>
</feature>
<dbReference type="GO" id="GO:0005777">
    <property type="term" value="C:peroxisome"/>
    <property type="evidence" value="ECO:0007669"/>
    <property type="project" value="UniProtKB-SubCell"/>
</dbReference>
<dbReference type="SUPFAM" id="SSF55620">
    <property type="entry name" value="Tetrahydrobiopterin biosynthesis enzymes-like"/>
    <property type="match status" value="2"/>
</dbReference>
<dbReference type="PRINTS" id="PR00093">
    <property type="entry name" value="URICASE"/>
</dbReference>
<dbReference type="GO" id="GO:0019628">
    <property type="term" value="P:urate catabolic process"/>
    <property type="evidence" value="ECO:0007669"/>
    <property type="project" value="TreeGrafter"/>
</dbReference>
<proteinExistence type="inferred from homology"/>
<dbReference type="Gene3D" id="3.10.270.10">
    <property type="entry name" value="Urate Oxidase"/>
    <property type="match status" value="1"/>
</dbReference>
<dbReference type="PROSITE" id="PS00366">
    <property type="entry name" value="URICASE"/>
    <property type="match status" value="1"/>
</dbReference>
<feature type="binding site" evidence="9">
    <location>
        <position position="268"/>
    </location>
    <ligand>
        <name>5-hydroxyisourate</name>
        <dbReference type="ChEBI" id="CHEBI:18072"/>
    </ligand>
</feature>
<feature type="binding site" evidence="9">
    <location>
        <position position="73"/>
    </location>
    <ligand>
        <name>urate</name>
        <dbReference type="ChEBI" id="CHEBI:17775"/>
    </ligand>
</feature>
<comment type="subcellular location">
    <subcellularLocation>
        <location evidence="1 7">Peroxisome</location>
    </subcellularLocation>
</comment>
<feature type="binding site" evidence="9">
    <location>
        <position position="72"/>
    </location>
    <ligand>
        <name>5-hydroxyisourate</name>
        <dbReference type="ChEBI" id="CHEBI:18072"/>
    </ligand>
</feature>
<feature type="binding site" evidence="9">
    <location>
        <position position="268"/>
    </location>
    <ligand>
        <name>O2</name>
        <dbReference type="ChEBI" id="CHEBI:15379"/>
    </ligand>
</feature>
<dbReference type="NCBIfam" id="TIGR03383">
    <property type="entry name" value="urate_oxi"/>
    <property type="match status" value="1"/>
</dbReference>
<keyword evidence="12" id="KW-1185">Reference proteome</keyword>
<evidence type="ECO:0000256" key="6">
    <source>
        <dbReference type="ARBA" id="ARBA00023140"/>
    </source>
</evidence>
<evidence type="ECO:0000313" key="12">
    <source>
        <dbReference type="Proteomes" id="UP001278500"/>
    </source>
</evidence>
<keyword evidence="5 7" id="KW-0560">Oxidoreductase</keyword>
<keyword evidence="6 7" id="KW-0576">Peroxisome</keyword>
<name>A0AAE0J9Y8_9PEZI</name>
<dbReference type="GO" id="GO:0006145">
    <property type="term" value="P:purine nucleobase catabolic process"/>
    <property type="evidence" value="ECO:0007669"/>
    <property type="project" value="TreeGrafter"/>
</dbReference>
<comment type="function">
    <text evidence="7 10">Catalyzes the oxidation of uric acid to 5-hydroxyisourate, which is further processed to form (S)-allantoin.</text>
</comment>
<evidence type="ECO:0000256" key="5">
    <source>
        <dbReference type="ARBA" id="ARBA00023002"/>
    </source>
</evidence>
<gene>
    <name evidence="11" type="ORF">B0H65DRAFT_248140</name>
</gene>
<feature type="binding site" evidence="9">
    <location>
        <position position="173"/>
    </location>
    <ligand>
        <name>urate</name>
        <dbReference type="ChEBI" id="CHEBI:17775"/>
    </ligand>
</feature>
<accession>A0AAE0J9Y8</accession>
<evidence type="ECO:0000256" key="8">
    <source>
        <dbReference type="PIRSR" id="PIRSR000241-1"/>
    </source>
</evidence>
<evidence type="ECO:0000256" key="4">
    <source>
        <dbReference type="ARBA" id="ARBA00022631"/>
    </source>
</evidence>
<feature type="binding site" evidence="9">
    <location>
        <position position="242"/>
    </location>
    <ligand>
        <name>urate</name>
        <dbReference type="ChEBI" id="CHEBI:17775"/>
    </ligand>
</feature>
<dbReference type="PANTHER" id="PTHR42874:SF1">
    <property type="entry name" value="URICASE"/>
    <property type="match status" value="1"/>
</dbReference>
<feature type="binding site" evidence="9">
    <location>
        <position position="173"/>
    </location>
    <ligand>
        <name>5-hydroxyisourate</name>
        <dbReference type="ChEBI" id="CHEBI:18072"/>
    </ligand>
</feature>
<feature type="binding site" evidence="9">
    <location>
        <position position="190"/>
    </location>
    <ligand>
        <name>5-hydroxyisourate</name>
        <dbReference type="ChEBI" id="CHEBI:18072"/>
    </ligand>
</feature>
<feature type="binding site" evidence="9">
    <location>
        <position position="241"/>
    </location>
    <ligand>
        <name>urate</name>
        <dbReference type="ChEBI" id="CHEBI:17775"/>
    </ligand>
</feature>
<dbReference type="EC" id="1.7.3.3" evidence="7 10"/>
<organism evidence="11 12">
    <name type="scientific">Neurospora tetraspora</name>
    <dbReference type="NCBI Taxonomy" id="94610"/>
    <lineage>
        <taxon>Eukaryota</taxon>
        <taxon>Fungi</taxon>
        <taxon>Dikarya</taxon>
        <taxon>Ascomycota</taxon>
        <taxon>Pezizomycotina</taxon>
        <taxon>Sordariomycetes</taxon>
        <taxon>Sordariomycetidae</taxon>
        <taxon>Sordariales</taxon>
        <taxon>Sordariaceae</taxon>
        <taxon>Neurospora</taxon>
    </lineage>
</organism>
<reference evidence="11" key="2">
    <citation type="submission" date="2023-06" db="EMBL/GenBank/DDBJ databases">
        <authorList>
            <consortium name="Lawrence Berkeley National Laboratory"/>
            <person name="Haridas S."/>
            <person name="Hensen N."/>
            <person name="Bonometti L."/>
            <person name="Westerberg I."/>
            <person name="Brannstrom I.O."/>
            <person name="Guillou S."/>
            <person name="Cros-Aarteil S."/>
            <person name="Calhoun S."/>
            <person name="Kuo A."/>
            <person name="Mondo S."/>
            <person name="Pangilinan J."/>
            <person name="Riley R."/>
            <person name="Labutti K."/>
            <person name="Andreopoulos B."/>
            <person name="Lipzen A."/>
            <person name="Chen C."/>
            <person name="Yanf M."/>
            <person name="Daum C."/>
            <person name="Ng V."/>
            <person name="Clum A."/>
            <person name="Steindorff A."/>
            <person name="Ohm R."/>
            <person name="Martin F."/>
            <person name="Silar P."/>
            <person name="Natvig D."/>
            <person name="Lalanne C."/>
            <person name="Gautier V."/>
            <person name="Ament-Velasquez S.L."/>
            <person name="Kruys A."/>
            <person name="Hutchinson M.I."/>
            <person name="Powell A.J."/>
            <person name="Barry K."/>
            <person name="Miller A.N."/>
            <person name="Grigoriev I.V."/>
            <person name="Debuchy R."/>
            <person name="Gladieux P."/>
            <person name="Thoren M.H."/>
            <person name="Johannesson H."/>
        </authorList>
    </citation>
    <scope>NUCLEOTIDE SEQUENCE</scope>
    <source>
        <strain evidence="11">CBS 560.94</strain>
    </source>
</reference>
<dbReference type="EMBL" id="JAUEPP010000006">
    <property type="protein sequence ID" value="KAK3340063.1"/>
    <property type="molecule type" value="Genomic_DNA"/>
</dbReference>
<keyword evidence="4 7" id="KW-0659">Purine metabolism</keyword>
<comment type="similarity">
    <text evidence="3 7 10">Belongs to the uricase family.</text>
</comment>